<dbReference type="Proteomes" id="UP000070544">
    <property type="component" value="Unassembled WGS sequence"/>
</dbReference>
<organism evidence="2 3">
    <name type="scientific">Gonapodya prolifera (strain JEL478)</name>
    <name type="common">Monoblepharis prolifera</name>
    <dbReference type="NCBI Taxonomy" id="1344416"/>
    <lineage>
        <taxon>Eukaryota</taxon>
        <taxon>Fungi</taxon>
        <taxon>Fungi incertae sedis</taxon>
        <taxon>Chytridiomycota</taxon>
        <taxon>Chytridiomycota incertae sedis</taxon>
        <taxon>Monoblepharidomycetes</taxon>
        <taxon>Monoblepharidales</taxon>
        <taxon>Gonapodyaceae</taxon>
        <taxon>Gonapodya</taxon>
    </lineage>
</organism>
<proteinExistence type="predicted"/>
<evidence type="ECO:0000313" key="3">
    <source>
        <dbReference type="Proteomes" id="UP000070544"/>
    </source>
</evidence>
<dbReference type="Pfam" id="PF05050">
    <property type="entry name" value="Methyltransf_21"/>
    <property type="match status" value="1"/>
</dbReference>
<dbReference type="InterPro" id="IPR029063">
    <property type="entry name" value="SAM-dependent_MTases_sf"/>
</dbReference>
<accession>A0A139ADL6</accession>
<reference evidence="2 3" key="1">
    <citation type="journal article" date="2015" name="Genome Biol. Evol.">
        <title>Phylogenomic analyses indicate that early fungi evolved digesting cell walls of algal ancestors of land plants.</title>
        <authorList>
            <person name="Chang Y."/>
            <person name="Wang S."/>
            <person name="Sekimoto S."/>
            <person name="Aerts A.L."/>
            <person name="Choi C."/>
            <person name="Clum A."/>
            <person name="LaButti K.M."/>
            <person name="Lindquist E.A."/>
            <person name="Yee Ngan C."/>
            <person name="Ohm R.A."/>
            <person name="Salamov A.A."/>
            <person name="Grigoriev I.V."/>
            <person name="Spatafora J.W."/>
            <person name="Berbee M.L."/>
        </authorList>
    </citation>
    <scope>NUCLEOTIDE SEQUENCE [LARGE SCALE GENOMIC DNA]</scope>
    <source>
        <strain evidence="2 3">JEL478</strain>
    </source>
</reference>
<evidence type="ECO:0000259" key="1">
    <source>
        <dbReference type="Pfam" id="PF05050"/>
    </source>
</evidence>
<dbReference type="NCBIfam" id="TIGR01444">
    <property type="entry name" value="fkbM_fam"/>
    <property type="match status" value="1"/>
</dbReference>
<dbReference type="SUPFAM" id="SSF53335">
    <property type="entry name" value="S-adenosyl-L-methionine-dependent methyltransferases"/>
    <property type="match status" value="1"/>
</dbReference>
<dbReference type="Gene3D" id="3.40.50.150">
    <property type="entry name" value="Vaccinia Virus protein VP39"/>
    <property type="match status" value="1"/>
</dbReference>
<dbReference type="PANTHER" id="PTHR34203">
    <property type="entry name" value="METHYLTRANSFERASE, FKBM FAMILY PROTEIN"/>
    <property type="match status" value="1"/>
</dbReference>
<feature type="domain" description="Methyltransferase FkbM" evidence="1">
    <location>
        <begin position="133"/>
        <end position="266"/>
    </location>
</feature>
<dbReference type="InterPro" id="IPR052514">
    <property type="entry name" value="SAM-dependent_MTase"/>
</dbReference>
<dbReference type="InterPro" id="IPR006342">
    <property type="entry name" value="FkbM_mtfrase"/>
</dbReference>
<dbReference type="AlphaFoldDB" id="A0A139ADL6"/>
<protein>
    <recommendedName>
        <fullName evidence="1">Methyltransferase FkbM domain-containing protein</fullName>
    </recommendedName>
</protein>
<dbReference type="PANTHER" id="PTHR34203:SF15">
    <property type="entry name" value="SLL1173 PROTEIN"/>
    <property type="match status" value="1"/>
</dbReference>
<dbReference type="OrthoDB" id="10006218at2759"/>
<evidence type="ECO:0000313" key="2">
    <source>
        <dbReference type="EMBL" id="KXS14684.1"/>
    </source>
</evidence>
<name>A0A139ADL6_GONPJ</name>
<dbReference type="EMBL" id="KQ965767">
    <property type="protein sequence ID" value="KXS14684.1"/>
    <property type="molecule type" value="Genomic_DNA"/>
</dbReference>
<sequence length="315" mass="35330">MYLRTTALLSTDTFPRILLGIASVLLLVLVSRVGQTFFYRHALSCLVAPSTANSAVMACLNSVDADGCLAQYILQTRPADIAAAVDAAKQSGLAKHTSHAPTWPLPRHDGSLTRNGVPKVEKVGVAGRKFYFDLGLNIGDSVREFIRLHAHDQDEYIVIAFECNPRFRERLDDEARTWDYTYFDACVSDKFGTTEFYIDDPSHGSEWGLESWGSSLVTEGWNWTAVEVTLVDFSVMLKRWVTPEDHVVIKIDIEGAEYPLIRKMLIDGTFCLADDLVLEDHDWSRDAIGAKFDLYEAAKYVGESKECGVRFTKWT</sequence>
<gene>
    <name evidence="2" type="ORF">M427DRAFT_135595</name>
</gene>
<keyword evidence="3" id="KW-1185">Reference proteome</keyword>